<accession>A0AAJ7UES5</accession>
<evidence type="ECO:0000313" key="5">
    <source>
        <dbReference type="RefSeq" id="XP_032834957.1"/>
    </source>
</evidence>
<organism evidence="4 5">
    <name type="scientific">Petromyzon marinus</name>
    <name type="common">Sea lamprey</name>
    <dbReference type="NCBI Taxonomy" id="7757"/>
    <lineage>
        <taxon>Eukaryota</taxon>
        <taxon>Metazoa</taxon>
        <taxon>Chordata</taxon>
        <taxon>Craniata</taxon>
        <taxon>Vertebrata</taxon>
        <taxon>Cyclostomata</taxon>
        <taxon>Hyperoartia</taxon>
        <taxon>Petromyzontiformes</taxon>
        <taxon>Petromyzontidae</taxon>
        <taxon>Petromyzon</taxon>
    </lineage>
</organism>
<dbReference type="GO" id="GO:0005634">
    <property type="term" value="C:nucleus"/>
    <property type="evidence" value="ECO:0007669"/>
    <property type="project" value="UniProtKB-SubCell"/>
</dbReference>
<dbReference type="FunFam" id="3.30.420.40:FF:000048">
    <property type="entry name" value="ARP5 actin-related protein 5 homolog"/>
    <property type="match status" value="1"/>
</dbReference>
<proteinExistence type="predicted"/>
<dbReference type="Gene3D" id="3.30.420.40">
    <property type="match status" value="1"/>
</dbReference>
<dbReference type="CTD" id="79913"/>
<protein>
    <submittedName>
        <fullName evidence="5">Actin-related protein 5-like</fullName>
    </submittedName>
</protein>
<feature type="region of interest" description="Disordered" evidence="3">
    <location>
        <begin position="138"/>
        <end position="201"/>
    </location>
</feature>
<feature type="compositionally biased region" description="Gly residues" evidence="3">
    <location>
        <begin position="138"/>
        <end position="197"/>
    </location>
</feature>
<dbReference type="Pfam" id="PF00022">
    <property type="entry name" value="Actin"/>
    <property type="match status" value="1"/>
</dbReference>
<dbReference type="AlphaFoldDB" id="A0AAJ7UES5"/>
<gene>
    <name evidence="5" type="primary">LOC116957104</name>
</gene>
<sequence length="235" mass="23857">MGDQEPEPDKLPNLMQPPQQLARLAELYQMHVGLERVRAPEVLFQPSLIGEDSAGLAETLAFVLSRFSSEDQHALAQNVIVTGGNAQYPGLCERLQREMVATRPFNSTFSVRVASEPALSAWLGARDWAVAHAVCGERGGGGGERGGGGGGERGGGGGGERGGGGGGERGGGGGERGGGGGERGGGGGERGGGGGEGWMTRADYAEKGSDYLVEHSASNVYVKPARPAAAAAALT</sequence>
<reference evidence="5" key="1">
    <citation type="submission" date="2025-08" db="UniProtKB">
        <authorList>
            <consortium name="RefSeq"/>
        </authorList>
    </citation>
    <scope>IDENTIFICATION</scope>
    <source>
        <tissue evidence="5">Sperm</tissue>
    </source>
</reference>
<dbReference type="PANTHER" id="PTHR11937">
    <property type="entry name" value="ACTIN"/>
    <property type="match status" value="1"/>
</dbReference>
<keyword evidence="4" id="KW-1185">Reference proteome</keyword>
<name>A0AAJ7UES5_PETMA</name>
<dbReference type="Gene3D" id="3.90.640.10">
    <property type="entry name" value="Actin, Chain A, domain 4"/>
    <property type="match status" value="1"/>
</dbReference>
<comment type="subcellular location">
    <subcellularLocation>
        <location evidence="1">Nucleus</location>
    </subcellularLocation>
</comment>
<dbReference type="InterPro" id="IPR004000">
    <property type="entry name" value="Actin"/>
</dbReference>
<evidence type="ECO:0000256" key="2">
    <source>
        <dbReference type="ARBA" id="ARBA00023242"/>
    </source>
</evidence>
<evidence type="ECO:0000256" key="1">
    <source>
        <dbReference type="ARBA" id="ARBA00004123"/>
    </source>
</evidence>
<keyword evidence="2" id="KW-0539">Nucleus</keyword>
<dbReference type="KEGG" id="pmrn:116957104"/>
<dbReference type="SUPFAM" id="SSF53067">
    <property type="entry name" value="Actin-like ATPase domain"/>
    <property type="match status" value="1"/>
</dbReference>
<dbReference type="InterPro" id="IPR043129">
    <property type="entry name" value="ATPase_NBD"/>
</dbReference>
<evidence type="ECO:0000313" key="4">
    <source>
        <dbReference type="Proteomes" id="UP001318040"/>
    </source>
</evidence>
<evidence type="ECO:0000256" key="3">
    <source>
        <dbReference type="SAM" id="MobiDB-lite"/>
    </source>
</evidence>
<dbReference type="RefSeq" id="XP_032834957.1">
    <property type="nucleotide sequence ID" value="XM_032979066.1"/>
</dbReference>
<dbReference type="Proteomes" id="UP001318040">
    <property type="component" value="Chromosome 69"/>
</dbReference>